<comment type="caution">
    <text evidence="5">The sequence shown here is derived from an EMBL/GenBank/DDBJ whole genome shotgun (WGS) entry which is preliminary data.</text>
</comment>
<accession>A0ABW0TEY7</accession>
<dbReference type="EMBL" id="JBHSNO010000001">
    <property type="protein sequence ID" value="MFC5587722.1"/>
    <property type="molecule type" value="Genomic_DNA"/>
</dbReference>
<sequence length="361" mass="40569">MKKFKGLFLIVSIILLLAACDGGSKQASSEETFTLKYNSAFPPSIEEWHAKAKATEEFVRLVEERSNGRVKIDIFYSNQLAGQVESLDALAKGTIDLQNITPTAWGDKIPEGSFTALPYWNINEEHSLYIMRETEIGKQYEEAMENYGVKVLSYWPGSATGLMSNKPIKNVSDLKGLTMNLTSDLMADFYKQTGIGVATIPYAEQYEALLRGTLDGIQFPFYSLEDYKLAEVVDYITKPATISPALGVVAMSQKTMDKLPEDLQKIIIDTALEMENEGLAGSKKLTEEAYIYAQENDIEIINMTKVAYEEIRELHKETTWANFAKKSDGAKKMVDLLDEETEKWKKENPGMAEEFENSFGK</sequence>
<dbReference type="InterPro" id="IPR018389">
    <property type="entry name" value="DctP_fam"/>
</dbReference>
<dbReference type="PROSITE" id="PS51257">
    <property type="entry name" value="PROKAR_LIPOPROTEIN"/>
    <property type="match status" value="1"/>
</dbReference>
<dbReference type="Proteomes" id="UP001596109">
    <property type="component" value="Unassembled WGS sequence"/>
</dbReference>
<protein>
    <submittedName>
        <fullName evidence="5">TRAP transporter substrate-binding protein</fullName>
    </submittedName>
</protein>
<feature type="signal peptide" evidence="4">
    <location>
        <begin position="1"/>
        <end position="18"/>
    </location>
</feature>
<evidence type="ECO:0000313" key="6">
    <source>
        <dbReference type="Proteomes" id="UP001596109"/>
    </source>
</evidence>
<dbReference type="NCBIfam" id="NF037995">
    <property type="entry name" value="TRAP_S1"/>
    <property type="match status" value="1"/>
</dbReference>
<organism evidence="5 6">
    <name type="scientific">Sporosarcina soli</name>
    <dbReference type="NCBI Taxonomy" id="334736"/>
    <lineage>
        <taxon>Bacteria</taxon>
        <taxon>Bacillati</taxon>
        <taxon>Bacillota</taxon>
        <taxon>Bacilli</taxon>
        <taxon>Bacillales</taxon>
        <taxon>Caryophanaceae</taxon>
        <taxon>Sporosarcina</taxon>
    </lineage>
</organism>
<dbReference type="PANTHER" id="PTHR33376:SF7">
    <property type="entry name" value="C4-DICARBOXYLATE-BINDING PROTEIN DCTB"/>
    <property type="match status" value="1"/>
</dbReference>
<dbReference type="CDD" id="cd13603">
    <property type="entry name" value="PBP2_TRAP_Siap_TeaA_like"/>
    <property type="match status" value="1"/>
</dbReference>
<dbReference type="InterPro" id="IPR038404">
    <property type="entry name" value="TRAP_DctP_sf"/>
</dbReference>
<dbReference type="RefSeq" id="WP_381430093.1">
    <property type="nucleotide sequence ID" value="NZ_JBHSNO010000001.1"/>
</dbReference>
<evidence type="ECO:0000256" key="4">
    <source>
        <dbReference type="SAM" id="SignalP"/>
    </source>
</evidence>
<keyword evidence="6" id="KW-1185">Reference proteome</keyword>
<reference evidence="6" key="1">
    <citation type="journal article" date="2019" name="Int. J. Syst. Evol. Microbiol.">
        <title>The Global Catalogue of Microorganisms (GCM) 10K type strain sequencing project: providing services to taxonomists for standard genome sequencing and annotation.</title>
        <authorList>
            <consortium name="The Broad Institute Genomics Platform"/>
            <consortium name="The Broad Institute Genome Sequencing Center for Infectious Disease"/>
            <person name="Wu L."/>
            <person name="Ma J."/>
        </authorList>
    </citation>
    <scope>NUCLEOTIDE SEQUENCE [LARGE SCALE GENOMIC DNA]</scope>
    <source>
        <strain evidence="6">CGMCC 4.1434</strain>
    </source>
</reference>
<comment type="similarity">
    <text evidence="1">Belongs to the bacterial solute-binding protein 7 family.</text>
</comment>
<feature type="chain" id="PRO_5046281246" evidence="4">
    <location>
        <begin position="19"/>
        <end position="361"/>
    </location>
</feature>
<keyword evidence="2" id="KW-0813">Transport</keyword>
<dbReference type="Gene3D" id="3.40.190.170">
    <property type="entry name" value="Bacterial extracellular solute-binding protein, family 7"/>
    <property type="match status" value="1"/>
</dbReference>
<name>A0ABW0TEY7_9BACL</name>
<evidence type="ECO:0000256" key="3">
    <source>
        <dbReference type="ARBA" id="ARBA00022729"/>
    </source>
</evidence>
<evidence type="ECO:0000313" key="5">
    <source>
        <dbReference type="EMBL" id="MFC5587722.1"/>
    </source>
</evidence>
<dbReference type="PANTHER" id="PTHR33376">
    <property type="match status" value="1"/>
</dbReference>
<keyword evidence="3 4" id="KW-0732">Signal</keyword>
<evidence type="ECO:0000256" key="2">
    <source>
        <dbReference type="ARBA" id="ARBA00022448"/>
    </source>
</evidence>
<dbReference type="Pfam" id="PF03480">
    <property type="entry name" value="DctP"/>
    <property type="match status" value="1"/>
</dbReference>
<evidence type="ECO:0000256" key="1">
    <source>
        <dbReference type="ARBA" id="ARBA00009023"/>
    </source>
</evidence>
<dbReference type="SUPFAM" id="SSF53850">
    <property type="entry name" value="Periplasmic binding protein-like II"/>
    <property type="match status" value="1"/>
</dbReference>
<gene>
    <name evidence="5" type="ORF">ACFPRA_02210</name>
</gene>
<proteinExistence type="inferred from homology"/>